<evidence type="ECO:0000313" key="2">
    <source>
        <dbReference type="EMBL" id="KTC86397.1"/>
    </source>
</evidence>
<dbReference type="OrthoDB" id="5652296at2"/>
<evidence type="ECO:0008006" key="4">
    <source>
        <dbReference type="Google" id="ProtNLM"/>
    </source>
</evidence>
<dbReference type="PATRIC" id="fig|29422.6.peg.352"/>
<evidence type="ECO:0000313" key="3">
    <source>
        <dbReference type="Proteomes" id="UP000054742"/>
    </source>
</evidence>
<organism evidence="2 3">
    <name type="scientific">Legionella brunensis</name>
    <dbReference type="NCBI Taxonomy" id="29422"/>
    <lineage>
        <taxon>Bacteria</taxon>
        <taxon>Pseudomonadati</taxon>
        <taxon>Pseudomonadota</taxon>
        <taxon>Gammaproteobacteria</taxon>
        <taxon>Legionellales</taxon>
        <taxon>Legionellaceae</taxon>
        <taxon>Legionella</taxon>
    </lineage>
</organism>
<dbReference type="RefSeq" id="WP_058440453.1">
    <property type="nucleotide sequence ID" value="NZ_CAAAHU010000020.1"/>
</dbReference>
<evidence type="ECO:0000256" key="1">
    <source>
        <dbReference type="SAM" id="Coils"/>
    </source>
</evidence>
<dbReference type="Proteomes" id="UP000054742">
    <property type="component" value="Unassembled WGS sequence"/>
</dbReference>
<feature type="coiled-coil region" evidence="1">
    <location>
        <begin position="19"/>
        <end position="81"/>
    </location>
</feature>
<dbReference type="EMBL" id="LNXV01000004">
    <property type="protein sequence ID" value="KTC86397.1"/>
    <property type="molecule type" value="Genomic_DNA"/>
</dbReference>
<sequence>MTIALITMLFLSLFFFSVIRRYQKSLEELKQHIQGITQELKQLQRSYTVLVNADLGFAKQAAEINRQLVSMDNQLQALENKRDNDGGYQHALRILEMGGDKEEIINSCHLSNAEAELLMNLNAYRTVLRTNPNLTNI</sequence>
<name>A0A0W0ST58_9GAMM</name>
<gene>
    <name evidence="2" type="ORF">Lbru_0338</name>
</gene>
<dbReference type="InterPro" id="IPR021244">
    <property type="entry name" value="DUF2802"/>
</dbReference>
<dbReference type="Pfam" id="PF10975">
    <property type="entry name" value="DUF2802"/>
    <property type="match status" value="1"/>
</dbReference>
<dbReference type="AlphaFoldDB" id="A0A0W0ST58"/>
<dbReference type="STRING" id="29422.Lbru_0338"/>
<proteinExistence type="predicted"/>
<accession>A0A0W0ST58</accession>
<keyword evidence="1" id="KW-0175">Coiled coil</keyword>
<comment type="caution">
    <text evidence="2">The sequence shown here is derived from an EMBL/GenBank/DDBJ whole genome shotgun (WGS) entry which is preliminary data.</text>
</comment>
<protein>
    <recommendedName>
        <fullName evidence="4">DUF2802 domain-containing protein</fullName>
    </recommendedName>
</protein>
<keyword evidence="3" id="KW-1185">Reference proteome</keyword>
<reference evidence="2 3" key="1">
    <citation type="submission" date="2015-11" db="EMBL/GenBank/DDBJ databases">
        <title>Genomic analysis of 38 Legionella species identifies large and diverse effector repertoires.</title>
        <authorList>
            <person name="Burstein D."/>
            <person name="Amaro F."/>
            <person name="Zusman T."/>
            <person name="Lifshitz Z."/>
            <person name="Cohen O."/>
            <person name="Gilbert J.A."/>
            <person name="Pupko T."/>
            <person name="Shuman H.A."/>
            <person name="Segal G."/>
        </authorList>
    </citation>
    <scope>NUCLEOTIDE SEQUENCE [LARGE SCALE GENOMIC DNA]</scope>
    <source>
        <strain evidence="2 3">ATCC 43878</strain>
    </source>
</reference>